<dbReference type="PANTHER" id="PTHR43009">
    <property type="entry name" value="HOMOGENTISATE SOLANESYLTRANSFERASE, CHLOROPLASTIC"/>
    <property type="match status" value="1"/>
</dbReference>
<keyword evidence="5" id="KW-1185">Reference proteome</keyword>
<evidence type="ECO:0008006" key="6">
    <source>
        <dbReference type="Google" id="ProtNLM"/>
    </source>
</evidence>
<accession>A0A8R7VDH7</accession>
<comment type="similarity">
    <text evidence="2">Belongs to the UbiA prenyltransferase family.</text>
</comment>
<dbReference type="AlphaFoldDB" id="A0A8R7VDH7"/>
<evidence type="ECO:0000313" key="5">
    <source>
        <dbReference type="Proteomes" id="UP000015106"/>
    </source>
</evidence>
<dbReference type="PANTHER" id="PTHR43009:SF7">
    <property type="entry name" value="HOMOGENTISATE GERANYLGERANYLTRANSFERASE, CHLOROPLASTIC"/>
    <property type="match status" value="1"/>
</dbReference>
<evidence type="ECO:0000256" key="2">
    <source>
        <dbReference type="ARBA" id="ARBA00005985"/>
    </source>
</evidence>
<dbReference type="EnsemblPlants" id="TuG1812G0700005515.01.T05">
    <property type="protein sequence ID" value="TuG1812G0700005515.01.T05"/>
    <property type="gene ID" value="TuG1812G0700005515.01"/>
</dbReference>
<keyword evidence="3" id="KW-0808">Transferase</keyword>
<reference evidence="4" key="2">
    <citation type="submission" date="2018-03" db="EMBL/GenBank/DDBJ databases">
        <title>The Triticum urartu genome reveals the dynamic nature of wheat genome evolution.</title>
        <authorList>
            <person name="Ling H."/>
            <person name="Ma B."/>
            <person name="Shi X."/>
            <person name="Liu H."/>
            <person name="Dong L."/>
            <person name="Sun H."/>
            <person name="Cao Y."/>
            <person name="Gao Q."/>
            <person name="Zheng S."/>
            <person name="Li Y."/>
            <person name="Yu Y."/>
            <person name="Du H."/>
            <person name="Qi M."/>
            <person name="Li Y."/>
            <person name="Yu H."/>
            <person name="Cui Y."/>
            <person name="Wang N."/>
            <person name="Chen C."/>
            <person name="Wu H."/>
            <person name="Zhao Y."/>
            <person name="Zhang J."/>
            <person name="Li Y."/>
            <person name="Zhou W."/>
            <person name="Zhang B."/>
            <person name="Hu W."/>
            <person name="Eijk M."/>
            <person name="Tang J."/>
            <person name="Witsenboer H."/>
            <person name="Zhao S."/>
            <person name="Li Z."/>
            <person name="Zhang A."/>
            <person name="Wang D."/>
            <person name="Liang C."/>
        </authorList>
    </citation>
    <scope>NUCLEOTIDE SEQUENCE [LARGE SCALE GENOMIC DNA]</scope>
    <source>
        <strain evidence="4">cv. G1812</strain>
    </source>
</reference>
<protein>
    <recommendedName>
        <fullName evidence="6">Homogentisate phytyltransferase 1, chloroplastic</fullName>
    </recommendedName>
</protein>
<proteinExistence type="inferred from homology"/>
<evidence type="ECO:0000256" key="1">
    <source>
        <dbReference type="ARBA" id="ARBA00004508"/>
    </source>
</evidence>
<evidence type="ECO:0000256" key="3">
    <source>
        <dbReference type="ARBA" id="ARBA00022679"/>
    </source>
</evidence>
<name>A0A8R7VDH7_TRIUA</name>
<reference evidence="5" key="1">
    <citation type="journal article" date="2013" name="Nature">
        <title>Draft genome of the wheat A-genome progenitor Triticum urartu.</title>
        <authorList>
            <person name="Ling H.Q."/>
            <person name="Zhao S."/>
            <person name="Liu D."/>
            <person name="Wang J."/>
            <person name="Sun H."/>
            <person name="Zhang C."/>
            <person name="Fan H."/>
            <person name="Li D."/>
            <person name="Dong L."/>
            <person name="Tao Y."/>
            <person name="Gao C."/>
            <person name="Wu H."/>
            <person name="Li Y."/>
            <person name="Cui Y."/>
            <person name="Guo X."/>
            <person name="Zheng S."/>
            <person name="Wang B."/>
            <person name="Yu K."/>
            <person name="Liang Q."/>
            <person name="Yang W."/>
            <person name="Lou X."/>
            <person name="Chen J."/>
            <person name="Feng M."/>
            <person name="Jian J."/>
            <person name="Zhang X."/>
            <person name="Luo G."/>
            <person name="Jiang Y."/>
            <person name="Liu J."/>
            <person name="Wang Z."/>
            <person name="Sha Y."/>
            <person name="Zhang B."/>
            <person name="Wu H."/>
            <person name="Tang D."/>
            <person name="Shen Q."/>
            <person name="Xue P."/>
            <person name="Zou S."/>
            <person name="Wang X."/>
            <person name="Liu X."/>
            <person name="Wang F."/>
            <person name="Yang Y."/>
            <person name="An X."/>
            <person name="Dong Z."/>
            <person name="Zhang K."/>
            <person name="Zhang X."/>
            <person name="Luo M.C."/>
            <person name="Dvorak J."/>
            <person name="Tong Y."/>
            <person name="Wang J."/>
            <person name="Yang H."/>
            <person name="Li Z."/>
            <person name="Wang D."/>
            <person name="Zhang A."/>
            <person name="Wang J."/>
        </authorList>
    </citation>
    <scope>NUCLEOTIDE SEQUENCE</scope>
    <source>
        <strain evidence="5">cv. G1812</strain>
    </source>
</reference>
<evidence type="ECO:0000313" key="4">
    <source>
        <dbReference type="EnsemblPlants" id="TuG1812G0700005515.01.T05"/>
    </source>
</evidence>
<dbReference type="Proteomes" id="UP000015106">
    <property type="component" value="Chromosome 7"/>
</dbReference>
<organism evidence="4 5">
    <name type="scientific">Triticum urartu</name>
    <name type="common">Red wild einkorn</name>
    <name type="synonym">Crithodium urartu</name>
    <dbReference type="NCBI Taxonomy" id="4572"/>
    <lineage>
        <taxon>Eukaryota</taxon>
        <taxon>Viridiplantae</taxon>
        <taxon>Streptophyta</taxon>
        <taxon>Embryophyta</taxon>
        <taxon>Tracheophyta</taxon>
        <taxon>Spermatophyta</taxon>
        <taxon>Magnoliopsida</taxon>
        <taxon>Liliopsida</taxon>
        <taxon>Poales</taxon>
        <taxon>Poaceae</taxon>
        <taxon>BOP clade</taxon>
        <taxon>Pooideae</taxon>
        <taxon>Triticodae</taxon>
        <taxon>Triticeae</taxon>
        <taxon>Triticinae</taxon>
        <taxon>Triticum</taxon>
    </lineage>
</organism>
<sequence length="228" mass="25792">MQATTAAAAAAQLLTDTRRGPRCSRARLGATRLSWPGRFAVEAFAGRCQSSATTVTHRFSAISQATSPRRKARRQCSDDQSALQAGCSKVNRDQHGYDVNWFEEISQEVSKKLRAFYQFCRPHTIFGTIIGITSVSLLPMKSIDDFTATVLKGYLEALAAALCMNIYVVGLNQLYDIQIDKVVFFFPCDLKNKRTFLILYTVESFRLNYTLFWRSTSQVFHWQLGNFQ</sequence>
<comment type="subcellular location">
    <subcellularLocation>
        <location evidence="1">Plastid</location>
        <location evidence="1">Chloroplast membrane</location>
        <topology evidence="1">Multi-pass membrane protein</topology>
    </subcellularLocation>
</comment>
<dbReference type="GO" id="GO:0016740">
    <property type="term" value="F:transferase activity"/>
    <property type="evidence" value="ECO:0007669"/>
    <property type="project" value="UniProtKB-KW"/>
</dbReference>
<reference evidence="4" key="3">
    <citation type="submission" date="2022-06" db="UniProtKB">
        <authorList>
            <consortium name="EnsemblPlants"/>
        </authorList>
    </citation>
    <scope>IDENTIFICATION</scope>
</reference>
<dbReference type="Gramene" id="TuG1812G0700005515.01.T05">
    <property type="protein sequence ID" value="TuG1812G0700005515.01.T05"/>
    <property type="gene ID" value="TuG1812G0700005515.01"/>
</dbReference>